<accession>A0ABS2DTH8</accession>
<dbReference type="GO" id="GO:0016787">
    <property type="term" value="F:hydrolase activity"/>
    <property type="evidence" value="ECO:0007669"/>
    <property type="project" value="UniProtKB-KW"/>
</dbReference>
<comment type="caution">
    <text evidence="1">The sequence shown here is derived from an EMBL/GenBank/DDBJ whole genome shotgun (WGS) entry which is preliminary data.</text>
</comment>
<dbReference type="Gene3D" id="3.40.50.880">
    <property type="match status" value="1"/>
</dbReference>
<dbReference type="RefSeq" id="WP_205103785.1">
    <property type="nucleotide sequence ID" value="NZ_JACJJC010000015.1"/>
</dbReference>
<name>A0ABS2DTH8_9BURK</name>
<reference evidence="1 2" key="1">
    <citation type="journal article" date="2021" name="Sci. Rep.">
        <title>The distribution of antibiotic resistance genes in chicken gut microbiota commensals.</title>
        <authorList>
            <person name="Juricova H."/>
            <person name="Matiasovicova J."/>
            <person name="Kubasova T."/>
            <person name="Cejkova D."/>
            <person name="Rychlik I."/>
        </authorList>
    </citation>
    <scope>NUCLEOTIDE SEQUENCE [LARGE SCALE GENOMIC DNA]</scope>
    <source>
        <strain evidence="1 2">An829</strain>
    </source>
</reference>
<dbReference type="PANTHER" id="PTHR43235">
    <property type="entry name" value="GLUTAMINE AMIDOTRANSFERASE PB2B2.05-RELATED"/>
    <property type="match status" value="1"/>
</dbReference>
<dbReference type="EMBL" id="JACJJC010000015">
    <property type="protein sequence ID" value="MBM6704657.1"/>
    <property type="molecule type" value="Genomic_DNA"/>
</dbReference>
<dbReference type="Proteomes" id="UP000715095">
    <property type="component" value="Unassembled WGS sequence"/>
</dbReference>
<evidence type="ECO:0000313" key="2">
    <source>
        <dbReference type="Proteomes" id="UP000715095"/>
    </source>
</evidence>
<gene>
    <name evidence="1" type="ORF">H6A60_09205</name>
</gene>
<keyword evidence="1" id="KW-0378">Hydrolase</keyword>
<keyword evidence="2" id="KW-1185">Reference proteome</keyword>
<protein>
    <submittedName>
        <fullName evidence="1">Gamma-glutamyl-gamma-aminobutyrate hydrolase family protein</fullName>
    </submittedName>
</protein>
<dbReference type="InterPro" id="IPR044668">
    <property type="entry name" value="PuuD-like"/>
</dbReference>
<dbReference type="CDD" id="cd01745">
    <property type="entry name" value="GATase1_2"/>
    <property type="match status" value="1"/>
</dbReference>
<dbReference type="SUPFAM" id="SSF52317">
    <property type="entry name" value="Class I glutamine amidotransferase-like"/>
    <property type="match status" value="1"/>
</dbReference>
<dbReference type="Pfam" id="PF07722">
    <property type="entry name" value="Peptidase_C26"/>
    <property type="match status" value="1"/>
</dbReference>
<organism evidence="1 2">
    <name type="scientific">Sutterella massiliensis</name>
    <dbReference type="NCBI Taxonomy" id="1816689"/>
    <lineage>
        <taxon>Bacteria</taxon>
        <taxon>Pseudomonadati</taxon>
        <taxon>Pseudomonadota</taxon>
        <taxon>Betaproteobacteria</taxon>
        <taxon>Burkholderiales</taxon>
        <taxon>Sutterellaceae</taxon>
        <taxon>Sutterella</taxon>
    </lineage>
</organism>
<dbReference type="PANTHER" id="PTHR43235:SF1">
    <property type="entry name" value="GLUTAMINE AMIDOTRANSFERASE PB2B2.05-RELATED"/>
    <property type="match status" value="1"/>
</dbReference>
<dbReference type="InterPro" id="IPR029062">
    <property type="entry name" value="Class_I_gatase-like"/>
</dbReference>
<evidence type="ECO:0000313" key="1">
    <source>
        <dbReference type="EMBL" id="MBM6704657.1"/>
    </source>
</evidence>
<dbReference type="InterPro" id="IPR011697">
    <property type="entry name" value="Peptidase_C26"/>
</dbReference>
<dbReference type="PROSITE" id="PS51273">
    <property type="entry name" value="GATASE_TYPE_1"/>
    <property type="match status" value="1"/>
</dbReference>
<proteinExistence type="predicted"/>
<sequence length="240" mass="26085">MMKPLIGVTATLKMPEGILGVRDQYLRAVTLAGGIPVLLPLHAPLADIDALFGKLDGLLVTGGVDVDPSRYGEKRTSACGSILPARDEVELRLVELADRADLPVFGICRGAQVMNVSRGGTLVQDIPEELGIALERHRQALPYEVMTHDVTVEPDTRLSRILKGACVCRVNTMHHQCVKALGEGLVLNARSSEDGIVEAFDDPKKRFFFGVQWHPEMLAEAHAEALALFEAFVLAASERL</sequence>